<organism evidence="1 2">
    <name type="scientific">Actinomadura rubrisoli</name>
    <dbReference type="NCBI Taxonomy" id="2530368"/>
    <lineage>
        <taxon>Bacteria</taxon>
        <taxon>Bacillati</taxon>
        <taxon>Actinomycetota</taxon>
        <taxon>Actinomycetes</taxon>
        <taxon>Streptosporangiales</taxon>
        <taxon>Thermomonosporaceae</taxon>
        <taxon>Actinomadura</taxon>
    </lineage>
</organism>
<name>A0A4R5B9S3_9ACTN</name>
<dbReference type="Proteomes" id="UP000294513">
    <property type="component" value="Unassembled WGS sequence"/>
</dbReference>
<evidence type="ECO:0000313" key="1">
    <source>
        <dbReference type="EMBL" id="TDD80464.1"/>
    </source>
</evidence>
<evidence type="ECO:0000313" key="2">
    <source>
        <dbReference type="Proteomes" id="UP000294513"/>
    </source>
</evidence>
<gene>
    <name evidence="1" type="ORF">E1298_25700</name>
</gene>
<dbReference type="SUPFAM" id="SSF53822">
    <property type="entry name" value="Periplasmic binding protein-like I"/>
    <property type="match status" value="1"/>
</dbReference>
<dbReference type="AlphaFoldDB" id="A0A4R5B9S3"/>
<reference evidence="1 2" key="1">
    <citation type="submission" date="2019-03" db="EMBL/GenBank/DDBJ databases">
        <title>Draft genome sequences of novel Actinobacteria.</title>
        <authorList>
            <person name="Sahin N."/>
            <person name="Ay H."/>
            <person name="Saygin H."/>
        </authorList>
    </citation>
    <scope>NUCLEOTIDE SEQUENCE [LARGE SCALE GENOMIC DNA]</scope>
    <source>
        <strain evidence="1 2">H3C3</strain>
    </source>
</reference>
<protein>
    <submittedName>
        <fullName evidence="1">ABC transporter substrate-binding protein</fullName>
    </submittedName>
</protein>
<dbReference type="InterPro" id="IPR028082">
    <property type="entry name" value="Peripla_BP_I"/>
</dbReference>
<dbReference type="RefSeq" id="WP_131897577.1">
    <property type="nucleotide sequence ID" value="NZ_SMKU01000152.1"/>
</dbReference>
<dbReference type="CDD" id="cd06268">
    <property type="entry name" value="PBP1_ABC_transporter_LIVBP-like"/>
    <property type="match status" value="1"/>
</dbReference>
<accession>A0A4R5B9S3</accession>
<sequence length="496" mass="52974">MAIVALLISLIPALSWAVPRRSCRPGLAPSGDVWSKGGECVGISEGEYAFNRPELRSVMRKLAAQNADAHDGSCGKRSRAVTVGALMTLTSRDAGGRAVHLLEGVVAAQARANQDKSGCIHPVRVQVGQMGADEQAATSVAKRMSDDVVAVVGMGLSDQRTADAAKVFADRRIPMIGDVITAEGFDKNGSKDDRPDFGGCSDANYKDGVGQGFFYRVAFRNGVQVEQLAQYFKSGRFNFIMTPTTTDDPYTCTTLPLLHRRFGNAQEVRFDPSDGGTVKQSAQRICNSKGAVNVFYAARARDLPRFLQTVADESANGQCQFSNITVASTSDAARMRAQETDPSVESQRWKALNSTTFKEGKVRLVYSTLADPDVLARTRSTAFGQLRKTFTDLGFQATHLDAGWAVNGHDGMFTIAAALNTVSAGQKVTPTQVNTAIGGFARGGRSVAAAGGNITFDNNGNRDDTSPVVVQLCPVKDARSPITHTAQVHPATTRCP</sequence>
<dbReference type="OrthoDB" id="3512096at2"/>
<dbReference type="EMBL" id="SMKU01000152">
    <property type="protein sequence ID" value="TDD80464.1"/>
    <property type="molecule type" value="Genomic_DNA"/>
</dbReference>
<comment type="caution">
    <text evidence="1">The sequence shown here is derived from an EMBL/GenBank/DDBJ whole genome shotgun (WGS) entry which is preliminary data.</text>
</comment>
<proteinExistence type="predicted"/>
<keyword evidence="2" id="KW-1185">Reference proteome</keyword>
<dbReference type="Gene3D" id="3.40.50.2300">
    <property type="match status" value="1"/>
</dbReference>